<proteinExistence type="predicted"/>
<name>A0AAW7CP13_9GAMM</name>
<accession>A0AAW7CP13</accession>
<evidence type="ECO:0000313" key="1">
    <source>
        <dbReference type="EMBL" id="MDL5353552.1"/>
    </source>
</evidence>
<dbReference type="RefSeq" id="WP_286038785.1">
    <property type="nucleotide sequence ID" value="NZ_JASVWJ010000001.1"/>
</dbReference>
<gene>
    <name evidence="1" type="ORF">QSH02_01685</name>
</gene>
<protein>
    <recommendedName>
        <fullName evidence="3">Phage protein</fullName>
    </recommendedName>
</protein>
<comment type="caution">
    <text evidence="1">The sequence shown here is derived from an EMBL/GenBank/DDBJ whole genome shotgun (WGS) entry which is preliminary data.</text>
</comment>
<reference evidence="1" key="1">
    <citation type="submission" date="2023-06" db="EMBL/GenBank/DDBJ databases">
        <title>Acute promotion of culturable opportunistic pathogens and persistent increase of antibiotic resistance following antibiotic exposure in mouse gut microbiota.</title>
        <authorList>
            <person name="Li L."/>
            <person name="Wang B."/>
            <person name="Sun Y."/>
            <person name="Wang M."/>
            <person name="Xu H."/>
        </authorList>
    </citation>
    <scope>NUCLEOTIDE SEQUENCE</scope>
    <source>
        <strain evidence="1">EPA10_1</strain>
    </source>
</reference>
<dbReference type="GeneID" id="83611299"/>
<organism evidence="1 2">
    <name type="scientific">Proteus faecis</name>
    <dbReference type="NCBI Taxonomy" id="2050967"/>
    <lineage>
        <taxon>Bacteria</taxon>
        <taxon>Pseudomonadati</taxon>
        <taxon>Pseudomonadota</taxon>
        <taxon>Gammaproteobacteria</taxon>
        <taxon>Enterobacterales</taxon>
        <taxon>Morganellaceae</taxon>
        <taxon>Proteus</taxon>
    </lineage>
</organism>
<evidence type="ECO:0000313" key="2">
    <source>
        <dbReference type="Proteomes" id="UP001224739"/>
    </source>
</evidence>
<dbReference type="EMBL" id="JASVWL010000001">
    <property type="protein sequence ID" value="MDL5353552.1"/>
    <property type="molecule type" value="Genomic_DNA"/>
</dbReference>
<dbReference type="Proteomes" id="UP001224739">
    <property type="component" value="Unassembled WGS sequence"/>
</dbReference>
<dbReference type="AlphaFoldDB" id="A0AAW7CP13"/>
<sequence>MKTKSTNMELVKFEKSSSVFTKTYSVIHNNGNTCLEQKIHLSMDDFGNFDLNVEMDGFPRIDDEIDALLKYGDWLERLGVAIRREAKRSVKRGAQ</sequence>
<evidence type="ECO:0008006" key="3">
    <source>
        <dbReference type="Google" id="ProtNLM"/>
    </source>
</evidence>